<dbReference type="Proteomes" id="UP000034803">
    <property type="component" value="Unassembled WGS sequence"/>
</dbReference>
<comment type="similarity">
    <text evidence="8">Belongs to the glycosyltransferase 87 family.</text>
</comment>
<accession>A0A0F9YIK5</accession>
<evidence type="ECO:0000256" key="1">
    <source>
        <dbReference type="ARBA" id="ARBA00004651"/>
    </source>
</evidence>
<protein>
    <submittedName>
        <fullName evidence="12">Dolichyl-phosphate-mannose-protein mannosyltransferase family protein</fullName>
    </submittedName>
</protein>
<dbReference type="EMBL" id="LBOI01000014">
    <property type="protein sequence ID" value="KKP31188.1"/>
    <property type="molecule type" value="Genomic_DNA"/>
</dbReference>
<keyword evidence="7 9" id="KW-0472">Membrane</keyword>
<feature type="transmembrane region" description="Helical" evidence="9">
    <location>
        <begin position="422"/>
        <end position="439"/>
    </location>
</feature>
<dbReference type="GO" id="GO:0016763">
    <property type="term" value="F:pentosyltransferase activity"/>
    <property type="evidence" value="ECO:0007669"/>
    <property type="project" value="TreeGrafter"/>
</dbReference>
<dbReference type="InterPro" id="IPR032421">
    <property type="entry name" value="PMT_4TMC"/>
</dbReference>
<proteinExistence type="inferred from homology"/>
<name>A0A0F9YIK5_9BACT</name>
<feature type="transmembrane region" description="Helical" evidence="9">
    <location>
        <begin position="363"/>
        <end position="382"/>
    </location>
</feature>
<sequence length="809" mass="93524">MKNIFKKFVINFHYIDFNIILIIFSAFALRLFLANFGTLQLDHGTFVAWSNSLVQNGLNNFYSGWSDYLPGYLYILWLLGKLNLIPAFQVILFKLPAILADMGTGYLIYKIANNLSVKKWGIILSLIYLFNPAVFANSSLWGQVDSLTAFFSLLAVYLASKNKKVFSAIILAIGTLIKPQAAFILPGILYLIIKNKWKGKEIIFFIISGLVVFIFGFIPFNNTSNIFEFILKRLSVSASQYPYGSVNAFSFWGLFDFWKPDNISFWIGAGISCLLIVIVLFLLRKKGGLEYTISAISLLVSFLFLTRMHERHLLPILAPLLLASLANPVVLVVYAGFSFTYLANLSYSYYWITDNFKEIFNPVIIKFFIITNLSLLLFFIISQFKKIKFSFKYEDLFRLKLNKVKSQINYFGKDISGKKARILLLGILFFSIITRIYSLNLPKEKYFDEVYHAFTAGLVLHGDPKAWEWWNPHPEGFAYEWTHPPVAKLGMTLGMIIFGENAFGWRIVQAILGVGSVLLVYLIASLVFKDRLVGILSSAIFSLDGLVLVMSRIGMNDSYLLFFSLLSILLFLKDKNFLSSVVFGLAIASKWSAIYTLPIFFVSHFVFKKKLKISYLSFLIIPIAIYIASYGIMFKTGHSWENFIEVQKQMWWYHTNLRAEHPYTSPAYTWPMLVRPIYLYNGPETKEFVSRIYAFGNPAVFWFGLFSIILSFFISAKERNKKLGFIIFSYLIFFVPWIASPRIMFLYHYLPSIPFLTIATGFILRRFPKTIIPIFTITLLLFIYFYPHWIGLKIPEWLDRSYYWFPSWR</sequence>
<evidence type="ECO:0000256" key="3">
    <source>
        <dbReference type="ARBA" id="ARBA00022676"/>
    </source>
</evidence>
<feature type="transmembrane region" description="Helical" evidence="9">
    <location>
        <begin position="164"/>
        <end position="193"/>
    </location>
</feature>
<keyword evidence="2" id="KW-1003">Cell membrane</keyword>
<dbReference type="GO" id="GO:0009103">
    <property type="term" value="P:lipopolysaccharide biosynthetic process"/>
    <property type="evidence" value="ECO:0007669"/>
    <property type="project" value="UniProtKB-ARBA"/>
</dbReference>
<feature type="transmembrane region" description="Helical" evidence="9">
    <location>
        <begin position="202"/>
        <end position="220"/>
    </location>
</feature>
<feature type="domain" description="ArnT-like N-terminal" evidence="10">
    <location>
        <begin position="498"/>
        <end position="634"/>
    </location>
</feature>
<dbReference type="Pfam" id="PF09594">
    <property type="entry name" value="GT87"/>
    <property type="match status" value="1"/>
</dbReference>
<evidence type="ECO:0000313" key="13">
    <source>
        <dbReference type="Proteomes" id="UP000034803"/>
    </source>
</evidence>
<comment type="subcellular location">
    <subcellularLocation>
        <location evidence="1">Cell membrane</location>
        <topology evidence="1">Multi-pass membrane protein</topology>
    </subcellularLocation>
</comment>
<reference evidence="12 13" key="1">
    <citation type="journal article" date="2015" name="Nature">
        <title>rRNA introns, odd ribosomes, and small enigmatic genomes across a large radiation of phyla.</title>
        <authorList>
            <person name="Brown C.T."/>
            <person name="Hug L.A."/>
            <person name="Thomas B.C."/>
            <person name="Sharon I."/>
            <person name="Castelle C.J."/>
            <person name="Singh A."/>
            <person name="Wilkins M.J."/>
            <person name="Williams K.H."/>
            <person name="Banfield J.F."/>
        </authorList>
    </citation>
    <scope>NUCLEOTIDE SEQUENCE [LARGE SCALE GENOMIC DNA]</scope>
</reference>
<dbReference type="PANTHER" id="PTHR33908">
    <property type="entry name" value="MANNOSYLTRANSFERASE YKCB-RELATED"/>
    <property type="match status" value="1"/>
</dbReference>
<keyword evidence="6 9" id="KW-1133">Transmembrane helix</keyword>
<dbReference type="PANTHER" id="PTHR33908:SF11">
    <property type="entry name" value="MEMBRANE PROTEIN"/>
    <property type="match status" value="1"/>
</dbReference>
<dbReference type="InterPro" id="IPR050297">
    <property type="entry name" value="LipidA_mod_glycosyltrf_83"/>
</dbReference>
<evidence type="ECO:0000256" key="4">
    <source>
        <dbReference type="ARBA" id="ARBA00022679"/>
    </source>
</evidence>
<dbReference type="GO" id="GO:0005886">
    <property type="term" value="C:plasma membrane"/>
    <property type="evidence" value="ECO:0007669"/>
    <property type="project" value="UniProtKB-SubCell"/>
</dbReference>
<feature type="transmembrane region" description="Helical" evidence="9">
    <location>
        <begin position="265"/>
        <end position="283"/>
    </location>
</feature>
<organism evidence="12 13">
    <name type="scientific">Candidatus Woesebacteria bacterium GW2011_GWC2_31_9</name>
    <dbReference type="NCBI Taxonomy" id="1618586"/>
    <lineage>
        <taxon>Bacteria</taxon>
        <taxon>Candidatus Woeseibacteriota</taxon>
    </lineage>
</organism>
<dbReference type="Pfam" id="PF16192">
    <property type="entry name" value="PMT_4TMC"/>
    <property type="match status" value="1"/>
</dbReference>
<dbReference type="InterPro" id="IPR018584">
    <property type="entry name" value="GT87"/>
</dbReference>
<evidence type="ECO:0000259" key="10">
    <source>
        <dbReference type="Pfam" id="PF02366"/>
    </source>
</evidence>
<evidence type="ECO:0000256" key="8">
    <source>
        <dbReference type="ARBA" id="ARBA00024033"/>
    </source>
</evidence>
<keyword evidence="4 12" id="KW-0808">Transferase</keyword>
<dbReference type="GO" id="GO:0006493">
    <property type="term" value="P:protein O-linked glycosylation"/>
    <property type="evidence" value="ECO:0007669"/>
    <property type="project" value="InterPro"/>
</dbReference>
<gene>
    <name evidence="12" type="ORF">UR21_C0014G0018</name>
</gene>
<feature type="transmembrane region" description="Helical" evidence="9">
    <location>
        <begin position="120"/>
        <end position="144"/>
    </location>
</feature>
<feature type="transmembrane region" description="Helical" evidence="9">
    <location>
        <begin position="771"/>
        <end position="790"/>
    </location>
</feature>
<dbReference type="GO" id="GO:0000030">
    <property type="term" value="F:mannosyltransferase activity"/>
    <property type="evidence" value="ECO:0007669"/>
    <property type="project" value="InterPro"/>
</dbReference>
<evidence type="ECO:0000256" key="6">
    <source>
        <dbReference type="ARBA" id="ARBA00022989"/>
    </source>
</evidence>
<evidence type="ECO:0000256" key="7">
    <source>
        <dbReference type="ARBA" id="ARBA00023136"/>
    </source>
</evidence>
<feature type="transmembrane region" description="Helical" evidence="9">
    <location>
        <begin position="289"/>
        <end position="305"/>
    </location>
</feature>
<feature type="transmembrane region" description="Helical" evidence="9">
    <location>
        <begin position="699"/>
        <end position="716"/>
    </location>
</feature>
<dbReference type="AlphaFoldDB" id="A0A0F9YIK5"/>
<feature type="transmembrane region" description="Helical" evidence="9">
    <location>
        <begin position="240"/>
        <end position="258"/>
    </location>
</feature>
<evidence type="ECO:0000256" key="2">
    <source>
        <dbReference type="ARBA" id="ARBA00022475"/>
    </source>
</evidence>
<feature type="transmembrane region" description="Helical" evidence="9">
    <location>
        <begin position="745"/>
        <end position="764"/>
    </location>
</feature>
<dbReference type="InterPro" id="IPR003342">
    <property type="entry name" value="ArnT-like_N"/>
</dbReference>
<feature type="transmembrane region" description="Helical" evidence="9">
    <location>
        <begin position="723"/>
        <end position="739"/>
    </location>
</feature>
<comment type="caution">
    <text evidence="12">The sequence shown here is derived from an EMBL/GenBank/DDBJ whole genome shotgun (WGS) entry which is preliminary data.</text>
</comment>
<feature type="transmembrane region" description="Helical" evidence="9">
    <location>
        <begin position="507"/>
        <end position="528"/>
    </location>
</feature>
<keyword evidence="3 12" id="KW-0328">Glycosyltransferase</keyword>
<evidence type="ECO:0000256" key="9">
    <source>
        <dbReference type="SAM" id="Phobius"/>
    </source>
</evidence>
<evidence type="ECO:0000256" key="5">
    <source>
        <dbReference type="ARBA" id="ARBA00022692"/>
    </source>
</evidence>
<feature type="transmembrane region" description="Helical" evidence="9">
    <location>
        <begin position="72"/>
        <end position="99"/>
    </location>
</feature>
<feature type="transmembrane region" description="Helical" evidence="9">
    <location>
        <begin position="613"/>
        <end position="633"/>
    </location>
</feature>
<feature type="transmembrane region" description="Helical" evidence="9">
    <location>
        <begin position="577"/>
        <end position="601"/>
    </location>
</feature>
<feature type="domain" description="Protein O-mannosyl-transferase C-terminal four TM" evidence="11">
    <location>
        <begin position="640"/>
        <end position="808"/>
    </location>
</feature>
<feature type="transmembrane region" description="Helical" evidence="9">
    <location>
        <begin position="317"/>
        <end position="343"/>
    </location>
</feature>
<keyword evidence="5 9" id="KW-0812">Transmembrane</keyword>
<evidence type="ECO:0000313" key="12">
    <source>
        <dbReference type="EMBL" id="KKP31188.1"/>
    </source>
</evidence>
<feature type="transmembrane region" description="Helical" evidence="9">
    <location>
        <begin position="12"/>
        <end position="33"/>
    </location>
</feature>
<evidence type="ECO:0000259" key="11">
    <source>
        <dbReference type="Pfam" id="PF16192"/>
    </source>
</evidence>
<dbReference type="Pfam" id="PF02366">
    <property type="entry name" value="PMT"/>
    <property type="match status" value="1"/>
</dbReference>